<evidence type="ECO:0000313" key="3">
    <source>
        <dbReference type="Proteomes" id="UP000774130"/>
    </source>
</evidence>
<dbReference type="NCBIfam" id="NF005559">
    <property type="entry name" value="PRK07231.1"/>
    <property type="match status" value="1"/>
</dbReference>
<reference evidence="2 3" key="1">
    <citation type="submission" date="2021-06" db="EMBL/GenBank/DDBJ databases">
        <title>Enterococcus alishanensis sp. nov., a novel lactic acid bacterium isolated from fresh coffee beans.</title>
        <authorList>
            <person name="Chen Y.-S."/>
        </authorList>
    </citation>
    <scope>NUCLEOTIDE SEQUENCE [LARGE SCALE GENOMIC DNA]</scope>
    <source>
        <strain evidence="2 3">ALS3</strain>
    </source>
</reference>
<dbReference type="PANTHER" id="PTHR42879:SF2">
    <property type="entry name" value="3-OXOACYL-[ACYL-CARRIER-PROTEIN] REDUCTASE FABG"/>
    <property type="match status" value="1"/>
</dbReference>
<gene>
    <name evidence="2" type="ORF">KUA55_14705</name>
</gene>
<evidence type="ECO:0000313" key="2">
    <source>
        <dbReference type="EMBL" id="MBV7391936.1"/>
    </source>
</evidence>
<dbReference type="Proteomes" id="UP000774130">
    <property type="component" value="Unassembled WGS sequence"/>
</dbReference>
<dbReference type="RefSeq" id="WP_218327141.1">
    <property type="nucleotide sequence ID" value="NZ_JAHUZB010000006.1"/>
</dbReference>
<dbReference type="InterPro" id="IPR002347">
    <property type="entry name" value="SDR_fam"/>
</dbReference>
<name>A0ABS6TG58_9ENTE</name>
<accession>A0ABS6TG58</accession>
<dbReference type="EC" id="1.1.1.47" evidence="2"/>
<sequence length="266" mass="28904">MKNLENKIAVITGGASGIGYGSARMMAEDGATVILLDINENVFSSAEKIMKDGYKAEGMIVDVRNKSNVEETIERIIKKYKKIDILHNNAGVNKRAKFEDQTEDVTDFIFGVNIYGVWNMTQAVYKYMKEQKYGRIINTSSVTGPIVCDEGMCAYSLTKSGILGFTRALAVEAAKYQITVNAIMPGYVRTPMAERSAKISRPDDPESALKDMAEPVPLKRLATIDDIGNLAAFLASDKSSYITGEGIVIDGGSTIPETFGILNAGS</sequence>
<keyword evidence="2" id="KW-0560">Oxidoreductase</keyword>
<organism evidence="2 3">
    <name type="scientific">Enterococcus alishanensis</name>
    <dbReference type="NCBI Taxonomy" id="1303817"/>
    <lineage>
        <taxon>Bacteria</taxon>
        <taxon>Bacillati</taxon>
        <taxon>Bacillota</taxon>
        <taxon>Bacilli</taxon>
        <taxon>Lactobacillales</taxon>
        <taxon>Enterococcaceae</taxon>
        <taxon>Enterococcus</taxon>
    </lineage>
</organism>
<comment type="similarity">
    <text evidence="1">Belongs to the short-chain dehydrogenases/reductases (SDR) family.</text>
</comment>
<dbReference type="PANTHER" id="PTHR42879">
    <property type="entry name" value="3-OXOACYL-(ACYL-CARRIER-PROTEIN) REDUCTASE"/>
    <property type="match status" value="1"/>
</dbReference>
<comment type="caution">
    <text evidence="2">The sequence shown here is derived from an EMBL/GenBank/DDBJ whole genome shotgun (WGS) entry which is preliminary data.</text>
</comment>
<protein>
    <submittedName>
        <fullName evidence="2">Glucose 1-dehydrogenase</fullName>
        <ecNumber evidence="2">1.1.1.47</ecNumber>
    </submittedName>
</protein>
<dbReference type="Pfam" id="PF13561">
    <property type="entry name" value="adh_short_C2"/>
    <property type="match status" value="1"/>
</dbReference>
<dbReference type="EMBL" id="JAHUZB010000006">
    <property type="protein sequence ID" value="MBV7391936.1"/>
    <property type="molecule type" value="Genomic_DNA"/>
</dbReference>
<proteinExistence type="inferred from homology"/>
<dbReference type="GO" id="GO:0047936">
    <property type="term" value="F:glucose 1-dehydrogenase [NAD(P)+] activity"/>
    <property type="evidence" value="ECO:0007669"/>
    <property type="project" value="UniProtKB-EC"/>
</dbReference>
<dbReference type="CDD" id="cd05233">
    <property type="entry name" value="SDR_c"/>
    <property type="match status" value="1"/>
</dbReference>
<dbReference type="InterPro" id="IPR050259">
    <property type="entry name" value="SDR"/>
</dbReference>
<evidence type="ECO:0000256" key="1">
    <source>
        <dbReference type="ARBA" id="ARBA00006484"/>
    </source>
</evidence>
<keyword evidence="3" id="KW-1185">Reference proteome</keyword>